<evidence type="ECO:0000313" key="1">
    <source>
        <dbReference type="EMBL" id="CAB4222667.1"/>
    </source>
</evidence>
<dbReference type="GO" id="GO:0016787">
    <property type="term" value="F:hydrolase activity"/>
    <property type="evidence" value="ECO:0007669"/>
    <property type="project" value="UniProtKB-KW"/>
</dbReference>
<keyword evidence="1" id="KW-0378">Hydrolase</keyword>
<gene>
    <name evidence="1" type="ORF">UFOVP1655_172</name>
</gene>
<proteinExistence type="predicted"/>
<dbReference type="Pfam" id="PF01503">
    <property type="entry name" value="PRA-PH"/>
    <property type="match status" value="1"/>
</dbReference>
<protein>
    <submittedName>
        <fullName evidence="1">Phosphoribosyl-ATP pyrophosphohydrolase-like</fullName>
    </submittedName>
</protein>
<organism evidence="1">
    <name type="scientific">uncultured Caudovirales phage</name>
    <dbReference type="NCBI Taxonomy" id="2100421"/>
    <lineage>
        <taxon>Viruses</taxon>
        <taxon>Duplodnaviria</taxon>
        <taxon>Heunggongvirae</taxon>
        <taxon>Uroviricota</taxon>
        <taxon>Caudoviricetes</taxon>
        <taxon>Peduoviridae</taxon>
        <taxon>Maltschvirus</taxon>
        <taxon>Maltschvirus maltsch</taxon>
    </lineage>
</organism>
<dbReference type="EMBL" id="LR797523">
    <property type="protein sequence ID" value="CAB4222667.1"/>
    <property type="molecule type" value="Genomic_DNA"/>
</dbReference>
<sequence length="124" mass="14283">MFSRNDVRKFMLASGQTELGYGDQADLYLNLITEEYLELLYAFEHRDIVEIADACADLKWVIEGLEHTLELPQQQIWDEVARSNLSKISEDGTVLRREDGKILKPEGWTPPDIATIIVQHDIEH</sequence>
<accession>A0A6J5T848</accession>
<reference evidence="1" key="1">
    <citation type="submission" date="2020-05" db="EMBL/GenBank/DDBJ databases">
        <authorList>
            <person name="Chiriac C."/>
            <person name="Salcher M."/>
            <person name="Ghai R."/>
            <person name="Kavagutti S V."/>
        </authorList>
    </citation>
    <scope>NUCLEOTIDE SEQUENCE</scope>
</reference>
<dbReference type="InterPro" id="IPR021130">
    <property type="entry name" value="PRib-ATP_PPHydrolase-like"/>
</dbReference>
<dbReference type="InterPro" id="IPR023292">
    <property type="entry name" value="NTP_PyroPHydrolase-like_dom_sf"/>
</dbReference>
<dbReference type="Gene3D" id="1.10.3420.10">
    <property type="entry name" value="putative ntp pyrophosphohydrolase like domain"/>
    <property type="match status" value="1"/>
</dbReference>
<name>A0A6J5T848_9CAUD</name>